<dbReference type="KEGG" id="pbor:BSF38_01690"/>
<dbReference type="CDD" id="cd17324">
    <property type="entry name" value="MFS_NepI_like"/>
    <property type="match status" value="1"/>
</dbReference>
<organism evidence="9 10">
    <name type="scientific">Paludisphaera borealis</name>
    <dbReference type="NCBI Taxonomy" id="1387353"/>
    <lineage>
        <taxon>Bacteria</taxon>
        <taxon>Pseudomonadati</taxon>
        <taxon>Planctomycetota</taxon>
        <taxon>Planctomycetia</taxon>
        <taxon>Isosphaerales</taxon>
        <taxon>Isosphaeraceae</taxon>
        <taxon>Paludisphaera</taxon>
    </lineage>
</organism>
<name>A0A1U7CMW1_9BACT</name>
<dbReference type="SUPFAM" id="SSF103473">
    <property type="entry name" value="MFS general substrate transporter"/>
    <property type="match status" value="1"/>
</dbReference>
<feature type="transmembrane region" description="Helical" evidence="7">
    <location>
        <begin position="230"/>
        <end position="250"/>
    </location>
</feature>
<dbReference type="Gene3D" id="1.20.1250.20">
    <property type="entry name" value="MFS general substrate transporter like domains"/>
    <property type="match status" value="1"/>
</dbReference>
<keyword evidence="3 7" id="KW-0812">Transmembrane</keyword>
<proteinExistence type="predicted"/>
<evidence type="ECO:0000256" key="4">
    <source>
        <dbReference type="ARBA" id="ARBA00022989"/>
    </source>
</evidence>
<dbReference type="InterPro" id="IPR020846">
    <property type="entry name" value="MFS_dom"/>
</dbReference>
<dbReference type="InterPro" id="IPR050189">
    <property type="entry name" value="MFS_Efflux_Transporters"/>
</dbReference>
<feature type="transmembrane region" description="Helical" evidence="7">
    <location>
        <begin position="116"/>
        <end position="137"/>
    </location>
</feature>
<evidence type="ECO:0000259" key="8">
    <source>
        <dbReference type="PROSITE" id="PS50850"/>
    </source>
</evidence>
<feature type="transmembrane region" description="Helical" evidence="7">
    <location>
        <begin position="262"/>
        <end position="281"/>
    </location>
</feature>
<feature type="transmembrane region" description="Helical" evidence="7">
    <location>
        <begin position="383"/>
        <end position="406"/>
    </location>
</feature>
<feature type="transmembrane region" description="Helical" evidence="7">
    <location>
        <begin position="59"/>
        <end position="79"/>
    </location>
</feature>
<keyword evidence="5 7" id="KW-0472">Membrane</keyword>
<evidence type="ECO:0000256" key="2">
    <source>
        <dbReference type="ARBA" id="ARBA00022475"/>
    </source>
</evidence>
<feature type="transmembrane region" description="Helical" evidence="7">
    <location>
        <begin position="177"/>
        <end position="196"/>
    </location>
</feature>
<sequence length="434" mass="45608">MSVLIEDVGSTKSQRVLDQRRERLLLLMLASVQFTSIVDFMVVMPLGPQLMRSLEITPAQFGLIVSSYTIAAGIAGLMGSSVLDRFGRKTAFLSLFAGFVLGTLLCGLAWSYGTLLAARVVTGAFGGILGGMSLAIVGDVFPEERRGRATGILMSAFAVASVVGVPVGLWLGTKYGWQTPFLVLAALAVPIFFVALRTLPPLREHLHGAAHAHPLRKIAATFGHVGHLRAFALTTALMLGSFSMIPYISVYLVANAGVLEEQLPWVFVTGGALTLVGAPLIGRLADRFGKLPVYRIVATVSATLMLVVSNLGVVPLAVSVGLVGALMLSNAGRMVAALAMITGSVERSQRGGFMSANSAVQHLASGLGAYLGGLILVKQADGVLLHFGRVGILAVAFTALSIYLAGRVRPTRESARANKDSVHSMLDETTPEAA</sequence>
<dbReference type="EMBL" id="CP019082">
    <property type="protein sequence ID" value="APW60223.1"/>
    <property type="molecule type" value="Genomic_DNA"/>
</dbReference>
<dbReference type="InterPro" id="IPR011701">
    <property type="entry name" value="MFS"/>
</dbReference>
<dbReference type="AlphaFoldDB" id="A0A1U7CMW1"/>
<feature type="transmembrane region" description="Helical" evidence="7">
    <location>
        <begin position="91"/>
        <end position="110"/>
    </location>
</feature>
<dbReference type="GO" id="GO:0005886">
    <property type="term" value="C:plasma membrane"/>
    <property type="evidence" value="ECO:0007669"/>
    <property type="project" value="UniProtKB-SubCell"/>
</dbReference>
<dbReference type="GO" id="GO:0022857">
    <property type="term" value="F:transmembrane transporter activity"/>
    <property type="evidence" value="ECO:0007669"/>
    <property type="project" value="InterPro"/>
</dbReference>
<dbReference type="Pfam" id="PF07690">
    <property type="entry name" value="MFS_1"/>
    <property type="match status" value="1"/>
</dbReference>
<evidence type="ECO:0000256" key="1">
    <source>
        <dbReference type="ARBA" id="ARBA00004651"/>
    </source>
</evidence>
<gene>
    <name evidence="9" type="primary">pbuE</name>
    <name evidence="9" type="ORF">BSF38_01690</name>
</gene>
<dbReference type="PANTHER" id="PTHR43124:SF3">
    <property type="entry name" value="CHLORAMPHENICOL EFFLUX PUMP RV0191"/>
    <property type="match status" value="1"/>
</dbReference>
<evidence type="ECO:0000256" key="5">
    <source>
        <dbReference type="ARBA" id="ARBA00023136"/>
    </source>
</evidence>
<dbReference type="PANTHER" id="PTHR43124">
    <property type="entry name" value="PURINE EFFLUX PUMP PBUE"/>
    <property type="match status" value="1"/>
</dbReference>
<evidence type="ECO:0000313" key="10">
    <source>
        <dbReference type="Proteomes" id="UP000186309"/>
    </source>
</evidence>
<evidence type="ECO:0000256" key="6">
    <source>
        <dbReference type="SAM" id="MobiDB-lite"/>
    </source>
</evidence>
<keyword evidence="2" id="KW-1003">Cell membrane</keyword>
<accession>A0A1U7CMW1</accession>
<comment type="subcellular location">
    <subcellularLocation>
        <location evidence="1">Cell membrane</location>
        <topology evidence="1">Multi-pass membrane protein</topology>
    </subcellularLocation>
</comment>
<feature type="region of interest" description="Disordered" evidence="6">
    <location>
        <begin position="414"/>
        <end position="434"/>
    </location>
</feature>
<feature type="compositionally biased region" description="Basic and acidic residues" evidence="6">
    <location>
        <begin position="414"/>
        <end position="426"/>
    </location>
</feature>
<feature type="domain" description="Major facilitator superfamily (MFS) profile" evidence="8">
    <location>
        <begin position="25"/>
        <end position="413"/>
    </location>
</feature>
<keyword evidence="4 7" id="KW-1133">Transmembrane helix</keyword>
<dbReference type="OrthoDB" id="212436at2"/>
<evidence type="ECO:0000256" key="3">
    <source>
        <dbReference type="ARBA" id="ARBA00022692"/>
    </source>
</evidence>
<keyword evidence="10" id="KW-1185">Reference proteome</keyword>
<evidence type="ECO:0000313" key="9">
    <source>
        <dbReference type="EMBL" id="APW60223.1"/>
    </source>
</evidence>
<dbReference type="STRING" id="1387353.BSF38_01690"/>
<reference evidence="10" key="1">
    <citation type="submission" date="2016-12" db="EMBL/GenBank/DDBJ databases">
        <title>Comparative genomics of four Isosphaeraceae planctomycetes: a common pool of plasmids and glycoside hydrolase genes.</title>
        <authorList>
            <person name="Ivanova A."/>
        </authorList>
    </citation>
    <scope>NUCLEOTIDE SEQUENCE [LARGE SCALE GENOMIC DNA]</scope>
    <source>
        <strain evidence="10">PX4</strain>
    </source>
</reference>
<evidence type="ECO:0000256" key="7">
    <source>
        <dbReference type="SAM" id="Phobius"/>
    </source>
</evidence>
<dbReference type="Proteomes" id="UP000186309">
    <property type="component" value="Chromosome"/>
</dbReference>
<feature type="transmembrane region" description="Helical" evidence="7">
    <location>
        <begin position="149"/>
        <end position="171"/>
    </location>
</feature>
<feature type="transmembrane region" description="Helical" evidence="7">
    <location>
        <begin position="24"/>
        <end position="47"/>
    </location>
</feature>
<protein>
    <submittedName>
        <fullName evidence="9">Purine efflux pump PbuE</fullName>
    </submittedName>
</protein>
<dbReference type="InterPro" id="IPR036259">
    <property type="entry name" value="MFS_trans_sf"/>
</dbReference>
<dbReference type="PROSITE" id="PS50850">
    <property type="entry name" value="MFS"/>
    <property type="match status" value="1"/>
</dbReference>